<gene>
    <name evidence="10" type="ORF">PYV00_01170</name>
</gene>
<evidence type="ECO:0000256" key="4">
    <source>
        <dbReference type="ARBA" id="ARBA00022676"/>
    </source>
</evidence>
<comment type="similarity">
    <text evidence="2">Belongs to the glycosyltransferase 41 family. O-GlcNAc transferase subfamily.</text>
</comment>
<dbReference type="InterPro" id="IPR019734">
    <property type="entry name" value="TPR_rpt"/>
</dbReference>
<dbReference type="InterPro" id="IPR029489">
    <property type="entry name" value="OGT/SEC/SPY_C"/>
</dbReference>
<dbReference type="InterPro" id="IPR011990">
    <property type="entry name" value="TPR-like_helical_dom_sf"/>
</dbReference>
<accession>A0ABT5WJX4</accession>
<feature type="repeat" description="TPR" evidence="8">
    <location>
        <begin position="163"/>
        <end position="196"/>
    </location>
</feature>
<keyword evidence="6" id="KW-0677">Repeat</keyword>
<evidence type="ECO:0000259" key="9">
    <source>
        <dbReference type="Pfam" id="PF13844"/>
    </source>
</evidence>
<keyword evidence="5" id="KW-0808">Transferase</keyword>
<dbReference type="Pfam" id="PF14559">
    <property type="entry name" value="TPR_19"/>
    <property type="match status" value="1"/>
</dbReference>
<dbReference type="PANTHER" id="PTHR44998:SF1">
    <property type="entry name" value="UDP-N-ACETYLGLUCOSAMINE--PEPTIDE N-ACETYLGLUCOSAMINYLTRANSFERASE 110 KDA SUBUNIT"/>
    <property type="match status" value="1"/>
</dbReference>
<reference evidence="10 11" key="1">
    <citation type="submission" date="2023-03" db="EMBL/GenBank/DDBJ databases">
        <title>NovoSphingobium album sp. nov. isolated from polycyclic aromatic hydrocarbons- and heavy-metal polluted soil.</title>
        <authorList>
            <person name="Liu Z."/>
            <person name="Wang K."/>
        </authorList>
    </citation>
    <scope>NUCLEOTIDE SEQUENCE [LARGE SCALE GENOMIC DNA]</scope>
    <source>
        <strain evidence="10 11">H3SJ31-1</strain>
    </source>
</reference>
<dbReference type="SUPFAM" id="SSF48452">
    <property type="entry name" value="TPR-like"/>
    <property type="match status" value="1"/>
</dbReference>
<evidence type="ECO:0000313" key="10">
    <source>
        <dbReference type="EMBL" id="MDE8650326.1"/>
    </source>
</evidence>
<dbReference type="Pfam" id="PF13432">
    <property type="entry name" value="TPR_16"/>
    <property type="match status" value="1"/>
</dbReference>
<organism evidence="10 11">
    <name type="scientific">Novosphingobium album</name>
    <name type="common">ex Liu et al. 2023</name>
    <dbReference type="NCBI Taxonomy" id="3031130"/>
    <lineage>
        <taxon>Bacteria</taxon>
        <taxon>Pseudomonadati</taxon>
        <taxon>Pseudomonadota</taxon>
        <taxon>Alphaproteobacteria</taxon>
        <taxon>Sphingomonadales</taxon>
        <taxon>Sphingomonadaceae</taxon>
        <taxon>Novosphingobium</taxon>
    </lineage>
</organism>
<feature type="repeat" description="TPR" evidence="8">
    <location>
        <begin position="197"/>
        <end position="230"/>
    </location>
</feature>
<feature type="domain" description="O-GlcNAc transferase C-terminal" evidence="9">
    <location>
        <begin position="473"/>
        <end position="658"/>
    </location>
</feature>
<dbReference type="Gene3D" id="3.40.50.2000">
    <property type="entry name" value="Glycogen Phosphorylase B"/>
    <property type="match status" value="1"/>
</dbReference>
<dbReference type="RefSeq" id="WP_275226408.1">
    <property type="nucleotide sequence ID" value="NZ_JARESE010000001.1"/>
</dbReference>
<name>A0ABT5WJX4_9SPHN</name>
<evidence type="ECO:0000256" key="6">
    <source>
        <dbReference type="ARBA" id="ARBA00022737"/>
    </source>
</evidence>
<dbReference type="EMBL" id="JARESE010000001">
    <property type="protein sequence ID" value="MDE8650326.1"/>
    <property type="molecule type" value="Genomic_DNA"/>
</dbReference>
<evidence type="ECO:0000256" key="3">
    <source>
        <dbReference type="ARBA" id="ARBA00011970"/>
    </source>
</evidence>
<keyword evidence="7 8" id="KW-0802">TPR repeat</keyword>
<dbReference type="EC" id="2.4.1.255" evidence="3"/>
<dbReference type="Gene3D" id="3.40.50.11380">
    <property type="match status" value="1"/>
</dbReference>
<protein>
    <recommendedName>
        <fullName evidence="3">protein O-GlcNAc transferase</fullName>
        <ecNumber evidence="3">2.4.1.255</ecNumber>
    </recommendedName>
</protein>
<feature type="domain" description="O-GlcNAc transferase C-terminal" evidence="9">
    <location>
        <begin position="310"/>
        <end position="465"/>
    </location>
</feature>
<evidence type="ECO:0000256" key="1">
    <source>
        <dbReference type="ARBA" id="ARBA00004922"/>
    </source>
</evidence>
<dbReference type="PANTHER" id="PTHR44998">
    <property type="match status" value="1"/>
</dbReference>
<comment type="caution">
    <text evidence="10">The sequence shown here is derived from an EMBL/GenBank/DDBJ whole genome shotgun (WGS) entry which is preliminary data.</text>
</comment>
<dbReference type="Proteomes" id="UP001216253">
    <property type="component" value="Unassembled WGS sequence"/>
</dbReference>
<dbReference type="SMART" id="SM00028">
    <property type="entry name" value="TPR"/>
    <property type="match status" value="5"/>
</dbReference>
<dbReference type="PROSITE" id="PS50293">
    <property type="entry name" value="TPR_REGION"/>
    <property type="match status" value="2"/>
</dbReference>
<dbReference type="PROSITE" id="PS50005">
    <property type="entry name" value="TPR"/>
    <property type="match status" value="3"/>
</dbReference>
<evidence type="ECO:0000313" key="11">
    <source>
        <dbReference type="Proteomes" id="UP001216253"/>
    </source>
</evidence>
<evidence type="ECO:0000256" key="5">
    <source>
        <dbReference type="ARBA" id="ARBA00022679"/>
    </source>
</evidence>
<keyword evidence="11" id="KW-1185">Reference proteome</keyword>
<evidence type="ECO:0000256" key="2">
    <source>
        <dbReference type="ARBA" id="ARBA00005386"/>
    </source>
</evidence>
<evidence type="ECO:0000256" key="8">
    <source>
        <dbReference type="PROSITE-ProRule" id="PRU00339"/>
    </source>
</evidence>
<proteinExistence type="inferred from homology"/>
<keyword evidence="4" id="KW-0328">Glycosyltransferase</keyword>
<sequence length="675" mass="74470">MSQMSIDRALRRAVTAQRKGAVEEAKAIYAQILRVQPNNARARQALGALQGGAAASPAAVPIAELQALLTAFQNNAFAPVAVKCEALLSQFPQSHELWFLLGSSRKFLNDATGAIDALGKAVALHPTFAQAHVLLGESLVELGRREAAVTAFERAVELEPANIATLASLGRVFKALRRLNDALSCFRRIVEHDPAHADAHFQLGMILRRLGRYPEAVDHLARVLEADPDRGWALGDKLHCQAQMCDWRAFSEFATVKARLGVEPNDAVSPWTMLAFEDDPMRQKARSANHAARNMLPETPAARPGPWPRRGRIRVGYFASEFGDTALMHLMSGLFREHDRTRFEIVAFGYGPPRSGGARDELIRHVDRFIEIEGRSDKDVAALARQLQLDIAIDLNGYTSSSRSRLFALHLAPVQINFLGYPGTMGADFMDYIVADPVVIPPAERAAYSERVIYLPNSYLPTDNRLAIAETPSARADFGLPASGFVFCCFNQPFKITPREFAIWMRLLGKVEGSVLWLLRSNEWAEANLRREAAERGIDGARLIFADRMASDRHLDRHRHADLFIDTFHVNAHTTAADALWAGLPVVTLAGRQFAARVAASVLRAADMPELITHGEDEYEAVILALATSPARLAAVRKKLLAHRATSALFDTARYTRDFEQALTLVYERSVPAAA</sequence>
<comment type="pathway">
    <text evidence="1">Protein modification; protein glycosylation.</text>
</comment>
<evidence type="ECO:0000256" key="7">
    <source>
        <dbReference type="ARBA" id="ARBA00022803"/>
    </source>
</evidence>
<dbReference type="Pfam" id="PF13844">
    <property type="entry name" value="Glyco_transf_41"/>
    <property type="match status" value="2"/>
</dbReference>
<feature type="repeat" description="TPR" evidence="8">
    <location>
        <begin position="129"/>
        <end position="162"/>
    </location>
</feature>
<dbReference type="Gene3D" id="1.25.40.10">
    <property type="entry name" value="Tetratricopeptide repeat domain"/>
    <property type="match status" value="2"/>
</dbReference>